<dbReference type="GeneID" id="66367423"/>
<proteinExistence type="predicted"/>
<dbReference type="Proteomes" id="UP000275777">
    <property type="component" value="Chromosome"/>
</dbReference>
<dbReference type="SMR" id="A0A1R0MUM4"/>
<reference evidence="3 6" key="2">
    <citation type="submission" date="2018-06" db="EMBL/GenBank/DDBJ databases">
        <authorList>
            <consortium name="Pathogen Informatics"/>
            <person name="Doyle S."/>
        </authorList>
    </citation>
    <scope>NUCLEOTIDE SEQUENCE [LARGE SCALE GENOMIC DNA]</scope>
    <source>
        <strain evidence="3 6">NCTC8684</strain>
    </source>
</reference>
<dbReference type="GO" id="GO:0030246">
    <property type="term" value="F:carbohydrate binding"/>
    <property type="evidence" value="ECO:0007669"/>
    <property type="project" value="UniProtKB-KW"/>
</dbReference>
<evidence type="ECO:0000313" key="6">
    <source>
        <dbReference type="Proteomes" id="UP000254029"/>
    </source>
</evidence>
<name>A0A1R0MUM4_CHRVL</name>
<evidence type="ECO:0000259" key="1">
    <source>
        <dbReference type="Pfam" id="PF07472"/>
    </source>
</evidence>
<evidence type="ECO:0000313" key="7">
    <source>
        <dbReference type="Proteomes" id="UP000275777"/>
    </source>
</evidence>
<dbReference type="RefSeq" id="WP_011135296.1">
    <property type="nucleotide sequence ID" value="NZ_CP024028.1"/>
</dbReference>
<dbReference type="PIRSF" id="PIRSF029595">
    <property type="entry name" value="Lectin_LecB"/>
    <property type="match status" value="1"/>
</dbReference>
<gene>
    <name evidence="2" type="ORF">CBW21_12540</name>
    <name evidence="3" type="ORF">NCTC8684_02244</name>
    <name evidence="4" type="ORF">NCTC9695_02476</name>
</gene>
<keyword evidence="5" id="KW-1185">Reference proteome</keyword>
<evidence type="ECO:0000313" key="2">
    <source>
        <dbReference type="EMBL" id="OVE47872.1"/>
    </source>
</evidence>
<accession>A0A202B8Y2</accession>
<dbReference type="AlphaFoldDB" id="A0A1R0MUM4"/>
<reference evidence="4 7" key="3">
    <citation type="submission" date="2018-12" db="EMBL/GenBank/DDBJ databases">
        <authorList>
            <consortium name="Pathogen Informatics"/>
        </authorList>
    </citation>
    <scope>NUCLEOTIDE SEQUENCE [LARGE SCALE GENOMIC DNA]</scope>
    <source>
        <strain evidence="4 7">NCTC9695</strain>
    </source>
</reference>
<organism evidence="2 5">
    <name type="scientific">Chromobacterium violaceum</name>
    <dbReference type="NCBI Taxonomy" id="536"/>
    <lineage>
        <taxon>Bacteria</taxon>
        <taxon>Pseudomonadati</taxon>
        <taxon>Pseudomonadota</taxon>
        <taxon>Betaproteobacteria</taxon>
        <taxon>Neisseriales</taxon>
        <taxon>Chromobacteriaceae</taxon>
        <taxon>Chromobacterium</taxon>
    </lineage>
</organism>
<dbReference type="InterPro" id="IPR016927">
    <property type="entry name" value="Lectin_sugar-bd"/>
</dbReference>
<dbReference type="InterPro" id="IPR010907">
    <property type="entry name" value="Ca-mediated_lectin"/>
</dbReference>
<dbReference type="EMBL" id="LR134182">
    <property type="protein sequence ID" value="VEB42034.1"/>
    <property type="molecule type" value="Genomic_DNA"/>
</dbReference>
<dbReference type="Gene3D" id="2.60.120.400">
    <property type="entry name" value="Calcium-mediated lectin"/>
    <property type="match status" value="1"/>
</dbReference>
<dbReference type="EMBL" id="NHOO01000009">
    <property type="protein sequence ID" value="OVE47872.1"/>
    <property type="molecule type" value="Genomic_DNA"/>
</dbReference>
<evidence type="ECO:0000313" key="4">
    <source>
        <dbReference type="EMBL" id="VEB42034.1"/>
    </source>
</evidence>
<sequence>MAQQGVFTLPARINFGVTVLVNSAATQHVEIFVDNEPRAAFSGVGTGDNNLGTKVINSGSGNVRVQITANGRQSDLVSSQLVLANKLNLAVVGSEDGTDMDYNDSIVILNWPLG</sequence>
<dbReference type="EMBL" id="UIGR01000001">
    <property type="protein sequence ID" value="SUX33155.1"/>
    <property type="molecule type" value="Genomic_DNA"/>
</dbReference>
<dbReference type="OMA" id="NTQTIQV"/>
<feature type="domain" description="Calcium-mediated lectin" evidence="1">
    <location>
        <begin position="7"/>
        <end position="113"/>
    </location>
</feature>
<reference evidence="2 5" key="1">
    <citation type="submission" date="2017-05" db="EMBL/GenBank/DDBJ databases">
        <title>Chromobacterium violaceum GHPS1 isolated from Hydrocarbon polluted soil in French Guiana display an awesome secondary metabolite arsenal and a battery of drug and heavy-metal-resistance and detoxification of xenobiotics proteins.</title>
        <authorList>
            <person name="Belbahri L."/>
        </authorList>
    </citation>
    <scope>NUCLEOTIDE SEQUENCE [LARGE SCALE GENOMIC DNA]</scope>
    <source>
        <strain evidence="2 5">GHPS1</strain>
    </source>
</reference>
<dbReference type="InterPro" id="IPR036684">
    <property type="entry name" value="Ca_lectin_sf"/>
</dbReference>
<evidence type="ECO:0000313" key="3">
    <source>
        <dbReference type="EMBL" id="SUX33155.1"/>
    </source>
</evidence>
<dbReference type="SUPFAM" id="SSF82026">
    <property type="entry name" value="Calcium-mediated lectin"/>
    <property type="match status" value="1"/>
</dbReference>
<dbReference type="Proteomes" id="UP000196342">
    <property type="component" value="Unassembled WGS sequence"/>
</dbReference>
<keyword evidence="2" id="KW-0430">Lectin</keyword>
<dbReference type="Proteomes" id="UP000254029">
    <property type="component" value="Unassembled WGS sequence"/>
</dbReference>
<protein>
    <submittedName>
        <fullName evidence="2 3">Fucose-binding lectin</fullName>
    </submittedName>
</protein>
<accession>A0A1R0MUM4</accession>
<dbReference type="Pfam" id="PF07472">
    <property type="entry name" value="PA-IIL"/>
    <property type="match status" value="1"/>
</dbReference>
<evidence type="ECO:0000313" key="5">
    <source>
        <dbReference type="Proteomes" id="UP000196342"/>
    </source>
</evidence>